<dbReference type="InterPro" id="IPR016186">
    <property type="entry name" value="C-type_lectin-like/link_sf"/>
</dbReference>
<dbReference type="Ensembl" id="ENSELUT00000037890.3">
    <property type="protein sequence ID" value="ENSELUP00000033854.2"/>
    <property type="gene ID" value="ENSELUG00000012213.3"/>
</dbReference>
<reference evidence="5" key="2">
    <citation type="submission" date="2020-02" db="EMBL/GenBank/DDBJ databases">
        <title>Esox lucius (northern pike) genome, fEsoLuc1, primary haplotype.</title>
        <authorList>
            <person name="Myers G."/>
            <person name="Karagic N."/>
            <person name="Meyer A."/>
            <person name="Pippel M."/>
            <person name="Reichard M."/>
            <person name="Winkler S."/>
            <person name="Tracey A."/>
            <person name="Sims Y."/>
            <person name="Howe K."/>
            <person name="Rhie A."/>
            <person name="Formenti G."/>
            <person name="Durbin R."/>
            <person name="Fedrigo O."/>
            <person name="Jarvis E.D."/>
        </authorList>
    </citation>
    <scope>NUCLEOTIDE SEQUENCE [LARGE SCALE GENOMIC DNA]</scope>
</reference>
<evidence type="ECO:0000256" key="3">
    <source>
        <dbReference type="SAM" id="Phobius"/>
    </source>
</evidence>
<keyword evidence="6" id="KW-1185">Reference proteome</keyword>
<protein>
    <recommendedName>
        <fullName evidence="4">C-type lectin domain-containing protein</fullName>
    </recommendedName>
</protein>
<sequence length="275" mass="31661">MELHEITGKMDRISELEESKRVLETSVEERGSPVSSKQKSASENISVETSPGQLLTTVLPDPKVWNKFGVYRALCLMLSFLCLALLVVVIILSVKSQSQPPVCNETVKRGEAKVEGGYVIGERNEGEVERSRSTQVCNLKKCKALYWEQLNRDCEKCEKGWLHFESYCYFLSRNRMTWNESREECQKRKGDLVVIDNQRLQTFLTNNGNLLYWIGLRQRTGTWVWVNNTVLGQSYWSESSGQYDCGLIMGRDPPERSWKTSPCHISTFYICQRGY</sequence>
<dbReference type="InterPro" id="IPR016187">
    <property type="entry name" value="CTDL_fold"/>
</dbReference>
<feature type="transmembrane region" description="Helical" evidence="3">
    <location>
        <begin position="73"/>
        <end position="94"/>
    </location>
</feature>
<feature type="region of interest" description="Disordered" evidence="2">
    <location>
        <begin position="23"/>
        <end position="46"/>
    </location>
</feature>
<evidence type="ECO:0000256" key="1">
    <source>
        <dbReference type="ARBA" id="ARBA00004401"/>
    </source>
</evidence>
<accession>A0A3P8ZZE9</accession>
<reference evidence="5" key="4">
    <citation type="submission" date="2025-09" db="UniProtKB">
        <authorList>
            <consortium name="Ensembl"/>
        </authorList>
    </citation>
    <scope>IDENTIFICATION</scope>
</reference>
<dbReference type="PANTHER" id="PTHR45710">
    <property type="entry name" value="C-TYPE LECTIN DOMAIN-CONTAINING PROTEIN 180"/>
    <property type="match status" value="1"/>
</dbReference>
<dbReference type="AlphaFoldDB" id="A0A3P8ZZE9"/>
<dbReference type="SMART" id="SM00034">
    <property type="entry name" value="CLECT"/>
    <property type="match status" value="1"/>
</dbReference>
<dbReference type="SUPFAM" id="SSF56436">
    <property type="entry name" value="C-type lectin-like"/>
    <property type="match status" value="1"/>
</dbReference>
<dbReference type="PANTHER" id="PTHR45710:SF28">
    <property type="entry name" value="C-TYPE LECTIN DOMAIN FAMILY 4 MEMBER C ISOFORM 1"/>
    <property type="match status" value="1"/>
</dbReference>
<proteinExistence type="predicted"/>
<dbReference type="Gene3D" id="3.10.100.10">
    <property type="entry name" value="Mannose-Binding Protein A, subunit A"/>
    <property type="match status" value="1"/>
</dbReference>
<reference evidence="6" key="1">
    <citation type="journal article" date="2014" name="PLoS ONE">
        <title>The genome and linkage map of the northern pike (Esox lucius): conserved synteny revealed between the salmonid sister group and the Neoteleostei.</title>
        <authorList>
            <person name="Rondeau E.B."/>
            <person name="Minkley D.R."/>
            <person name="Leong J.S."/>
            <person name="Messmer A.M."/>
            <person name="Jantzen J.R."/>
            <person name="von Schalburg K.R."/>
            <person name="Lemon C."/>
            <person name="Bird N.H."/>
            <person name="Koop B.F."/>
        </authorList>
    </citation>
    <scope>NUCLEOTIDE SEQUENCE</scope>
</reference>
<organism evidence="5 6">
    <name type="scientific">Esox lucius</name>
    <name type="common">Northern pike</name>
    <dbReference type="NCBI Taxonomy" id="8010"/>
    <lineage>
        <taxon>Eukaryota</taxon>
        <taxon>Metazoa</taxon>
        <taxon>Chordata</taxon>
        <taxon>Craniata</taxon>
        <taxon>Vertebrata</taxon>
        <taxon>Euteleostomi</taxon>
        <taxon>Actinopterygii</taxon>
        <taxon>Neopterygii</taxon>
        <taxon>Teleostei</taxon>
        <taxon>Protacanthopterygii</taxon>
        <taxon>Esociformes</taxon>
        <taxon>Esocidae</taxon>
        <taxon>Esox</taxon>
    </lineage>
</organism>
<dbReference type="GeneTree" id="ENSGT00940000166507"/>
<dbReference type="InParanoid" id="A0A3P8ZZE9"/>
<dbReference type="Proteomes" id="UP000265140">
    <property type="component" value="Chromosome 11"/>
</dbReference>
<dbReference type="InterPro" id="IPR001304">
    <property type="entry name" value="C-type_lectin-like"/>
</dbReference>
<evidence type="ECO:0000313" key="5">
    <source>
        <dbReference type="Ensembl" id="ENSELUP00000033854.2"/>
    </source>
</evidence>
<dbReference type="GO" id="GO:0005886">
    <property type="term" value="C:plasma membrane"/>
    <property type="evidence" value="ECO:0007669"/>
    <property type="project" value="UniProtKB-SubCell"/>
</dbReference>
<evidence type="ECO:0000256" key="2">
    <source>
        <dbReference type="SAM" id="MobiDB-lite"/>
    </source>
</evidence>
<dbReference type="OrthoDB" id="10059571at2759"/>
<dbReference type="PROSITE" id="PS50041">
    <property type="entry name" value="C_TYPE_LECTIN_2"/>
    <property type="match status" value="1"/>
</dbReference>
<feature type="domain" description="C-type lectin" evidence="4">
    <location>
        <begin position="164"/>
        <end position="272"/>
    </location>
</feature>
<keyword evidence="3" id="KW-1133">Transmembrane helix</keyword>
<dbReference type="GeneID" id="105009676"/>
<dbReference type="FunCoup" id="A0A3P8ZZE9">
    <property type="interactions" value="2"/>
</dbReference>
<keyword evidence="3" id="KW-0472">Membrane</keyword>
<dbReference type="OMA" id="QQCADGW"/>
<dbReference type="InterPro" id="IPR050828">
    <property type="entry name" value="C-type_lectin/matrix_domain"/>
</dbReference>
<reference evidence="5" key="3">
    <citation type="submission" date="2025-08" db="UniProtKB">
        <authorList>
            <consortium name="Ensembl"/>
        </authorList>
    </citation>
    <scope>IDENTIFICATION</scope>
</reference>
<keyword evidence="3" id="KW-0812">Transmembrane</keyword>
<dbReference type="RefSeq" id="XP_019906188.1">
    <property type="nucleotide sequence ID" value="XM_020050629.1"/>
</dbReference>
<dbReference type="STRING" id="8010.ENSELUP00000033854"/>
<evidence type="ECO:0000259" key="4">
    <source>
        <dbReference type="PROSITE" id="PS50041"/>
    </source>
</evidence>
<dbReference type="Pfam" id="PF00059">
    <property type="entry name" value="Lectin_C"/>
    <property type="match status" value="1"/>
</dbReference>
<dbReference type="Bgee" id="ENSELUG00000012213">
    <property type="expression patterns" value="Expressed in digestive tract and 3 other cell types or tissues"/>
</dbReference>
<name>A0A3P8ZZE9_ESOLU</name>
<evidence type="ECO:0000313" key="6">
    <source>
        <dbReference type="Proteomes" id="UP000265140"/>
    </source>
</evidence>
<comment type="subcellular location">
    <subcellularLocation>
        <location evidence="1">Cell membrane</location>
        <topology evidence="1">Single-pass type II membrane protein</topology>
    </subcellularLocation>
</comment>
<feature type="compositionally biased region" description="Polar residues" evidence="2">
    <location>
        <begin position="33"/>
        <end position="46"/>
    </location>
</feature>